<feature type="compositionally biased region" description="Polar residues" evidence="1">
    <location>
        <begin position="33"/>
        <end position="52"/>
    </location>
</feature>
<evidence type="ECO:0000313" key="3">
    <source>
        <dbReference type="Proteomes" id="UP001642487"/>
    </source>
</evidence>
<organism evidence="2 3">
    <name type="scientific">Citrullus colocynthis</name>
    <name type="common">colocynth</name>
    <dbReference type="NCBI Taxonomy" id="252529"/>
    <lineage>
        <taxon>Eukaryota</taxon>
        <taxon>Viridiplantae</taxon>
        <taxon>Streptophyta</taxon>
        <taxon>Embryophyta</taxon>
        <taxon>Tracheophyta</taxon>
        <taxon>Spermatophyta</taxon>
        <taxon>Magnoliopsida</taxon>
        <taxon>eudicotyledons</taxon>
        <taxon>Gunneridae</taxon>
        <taxon>Pentapetalae</taxon>
        <taxon>rosids</taxon>
        <taxon>fabids</taxon>
        <taxon>Cucurbitales</taxon>
        <taxon>Cucurbitaceae</taxon>
        <taxon>Benincaseae</taxon>
        <taxon>Citrullus</taxon>
    </lineage>
</organism>
<accession>A0ABP0Z515</accession>
<evidence type="ECO:0000313" key="2">
    <source>
        <dbReference type="EMBL" id="CAK9327781.1"/>
    </source>
</evidence>
<dbReference type="Proteomes" id="UP001642487">
    <property type="component" value="Chromosome 8"/>
</dbReference>
<protein>
    <submittedName>
        <fullName evidence="2">Uncharacterized protein</fullName>
    </submittedName>
</protein>
<proteinExistence type="predicted"/>
<feature type="compositionally biased region" description="Polar residues" evidence="1">
    <location>
        <begin position="13"/>
        <end position="23"/>
    </location>
</feature>
<evidence type="ECO:0000256" key="1">
    <source>
        <dbReference type="SAM" id="MobiDB-lite"/>
    </source>
</evidence>
<name>A0ABP0Z515_9ROSI</name>
<gene>
    <name evidence="2" type="ORF">CITCOLO1_LOCUS20170</name>
</gene>
<feature type="region of interest" description="Disordered" evidence="1">
    <location>
        <begin position="1"/>
        <end position="52"/>
    </location>
</feature>
<feature type="non-terminal residue" evidence="2">
    <location>
        <position position="52"/>
    </location>
</feature>
<keyword evidence="3" id="KW-1185">Reference proteome</keyword>
<sequence length="52" mass="5737">MEEPMANKRSRTQGDSSSSTTVEDPQLVRRLRMTSNDTGDCKTSSDSSTQAR</sequence>
<reference evidence="2 3" key="1">
    <citation type="submission" date="2024-03" db="EMBL/GenBank/DDBJ databases">
        <authorList>
            <person name="Gkanogiannis A."/>
            <person name="Becerra Lopez-Lavalle L."/>
        </authorList>
    </citation>
    <scope>NUCLEOTIDE SEQUENCE [LARGE SCALE GENOMIC DNA]</scope>
</reference>
<dbReference type="EMBL" id="OZ021742">
    <property type="protein sequence ID" value="CAK9327781.1"/>
    <property type="molecule type" value="Genomic_DNA"/>
</dbReference>